<name>A0A5N5RFH2_9BIFI</name>
<dbReference type="RefSeq" id="WP_151917262.1">
    <property type="nucleotide sequence ID" value="NZ_RQSP01000031.1"/>
</dbReference>
<comment type="caution">
    <text evidence="2">The sequence shown here is derived from an EMBL/GenBank/DDBJ whole genome shotgun (WGS) entry which is preliminary data.</text>
</comment>
<accession>A0A5N5RFH2</accession>
<evidence type="ECO:0000313" key="2">
    <source>
        <dbReference type="EMBL" id="KAB5606032.1"/>
    </source>
</evidence>
<evidence type="ECO:0000313" key="3">
    <source>
        <dbReference type="Proteomes" id="UP000326336"/>
    </source>
</evidence>
<gene>
    <name evidence="2" type="ORF">EHS19_08145</name>
</gene>
<dbReference type="Proteomes" id="UP000326336">
    <property type="component" value="Unassembled WGS sequence"/>
</dbReference>
<proteinExistence type="predicted"/>
<evidence type="ECO:0000256" key="1">
    <source>
        <dbReference type="SAM" id="MobiDB-lite"/>
    </source>
</evidence>
<feature type="region of interest" description="Disordered" evidence="1">
    <location>
        <begin position="293"/>
        <end position="312"/>
    </location>
</feature>
<reference evidence="2 3" key="1">
    <citation type="journal article" date="2019" name="Int. J. Syst. Evol. Microbiol.">
        <title>Bifidobacterium jacchi sp. nov., isolated from the faeces of a baby common marmoset (Callithrix jacchus).</title>
        <authorList>
            <person name="Modesto M."/>
            <person name="Watanabe K."/>
            <person name="Arita M."/>
            <person name="Satti M."/>
            <person name="Oki K."/>
            <person name="Sciavilla P."/>
            <person name="Patavino C."/>
            <person name="Camma C."/>
            <person name="Michelini S."/>
            <person name="Sgorbati B."/>
            <person name="Mattarelli P."/>
        </authorList>
    </citation>
    <scope>NUCLEOTIDE SEQUENCE [LARGE SCALE GENOMIC DNA]</scope>
    <source>
        <strain evidence="2 3">MRM 9.3</strain>
    </source>
</reference>
<sequence>MVIDESMVARIAALGPVQDAAEAGAALVSLWPLTDSTRMDNDAKYAENLQVRITREIAMLLTGETVTMPDAEFVYEGADEIPGRPQSLVDALIAANDAYDAMGGLAHDGDASVLDDAAQSLGVPWNASVSQAVDGIVHAVEHAADAVQHATVPDAADVAAFAQRFALSIIAADALIAAADADSHAVDARRVRSLLPALLAINEINERIAMPRVFMTVDQTRKLLDVWFAAQPSAQTAESGDDVTFLRLEALATLTAPLAADEWRKHRDDVLWDPDEAKRLAKEEDERRNKEALAAKFAHVPTNDAGKEHVEL</sequence>
<protein>
    <submittedName>
        <fullName evidence="2">Uncharacterized protein</fullName>
    </submittedName>
</protein>
<dbReference type="EMBL" id="RQSP01000031">
    <property type="protein sequence ID" value="KAB5606032.1"/>
    <property type="molecule type" value="Genomic_DNA"/>
</dbReference>
<organism evidence="2 3">
    <name type="scientific">Bifidobacterium jacchi</name>
    <dbReference type="NCBI Taxonomy" id="2490545"/>
    <lineage>
        <taxon>Bacteria</taxon>
        <taxon>Bacillati</taxon>
        <taxon>Actinomycetota</taxon>
        <taxon>Actinomycetes</taxon>
        <taxon>Bifidobacteriales</taxon>
        <taxon>Bifidobacteriaceae</taxon>
        <taxon>Bifidobacterium</taxon>
    </lineage>
</organism>
<dbReference type="OrthoDB" id="3238275at2"/>
<dbReference type="AlphaFoldDB" id="A0A5N5RFH2"/>
<keyword evidence="3" id="KW-1185">Reference proteome</keyword>